<dbReference type="SUPFAM" id="SSF160246">
    <property type="entry name" value="EspE N-terminal domain-like"/>
    <property type="match status" value="1"/>
</dbReference>
<proteinExistence type="predicted"/>
<dbReference type="AlphaFoldDB" id="A0A3B1DMR5"/>
<dbReference type="InterPro" id="IPR007831">
    <property type="entry name" value="T2SS_GspE_N"/>
</dbReference>
<dbReference type="EMBL" id="UOGK01000635">
    <property type="protein sequence ID" value="VAX42052.1"/>
    <property type="molecule type" value="Genomic_DNA"/>
</dbReference>
<sequence>MRIRLGDVLVRLGVLSEEQRGRVVEAQGASGRPFGVLAEEMFGVPPKAVERAWAVQYADLTGRVRLAEERADAGVLSRVERRQAWQFQIVPMRVESGELVIATTEPALPRAMRFVGWVLGEEASFVIAEEEDLLARLSEVYPMPGGRTALRGARLSA</sequence>
<name>A0A3B1DMR5_9ZZZZ</name>
<reference evidence="2" key="1">
    <citation type="submission" date="2018-06" db="EMBL/GenBank/DDBJ databases">
        <authorList>
            <person name="Zhirakovskaya E."/>
        </authorList>
    </citation>
    <scope>NUCLEOTIDE SEQUENCE</scope>
</reference>
<accession>A0A3B1DMR5</accession>
<evidence type="ECO:0000313" key="2">
    <source>
        <dbReference type="EMBL" id="VAX42052.1"/>
    </source>
</evidence>
<protein>
    <recommendedName>
        <fullName evidence="1">Type II secretion system protein GspE N-terminal domain-containing protein</fullName>
    </recommendedName>
</protein>
<evidence type="ECO:0000259" key="1">
    <source>
        <dbReference type="Pfam" id="PF05157"/>
    </source>
</evidence>
<dbReference type="Gene3D" id="3.30.300.160">
    <property type="entry name" value="Type II secretion system, protein E, N-terminal domain"/>
    <property type="match status" value="1"/>
</dbReference>
<gene>
    <name evidence="2" type="ORF">MNBD_PLANCTO03-1969</name>
</gene>
<dbReference type="Pfam" id="PF05157">
    <property type="entry name" value="MshEN"/>
    <property type="match status" value="1"/>
</dbReference>
<dbReference type="InterPro" id="IPR037257">
    <property type="entry name" value="T2SS_E_N_sf"/>
</dbReference>
<feature type="domain" description="Type II secretion system protein GspE N-terminal" evidence="1">
    <location>
        <begin position="64"/>
        <end position="145"/>
    </location>
</feature>
<organism evidence="2">
    <name type="scientific">hydrothermal vent metagenome</name>
    <dbReference type="NCBI Taxonomy" id="652676"/>
    <lineage>
        <taxon>unclassified sequences</taxon>
        <taxon>metagenomes</taxon>
        <taxon>ecological metagenomes</taxon>
    </lineage>
</organism>